<proteinExistence type="predicted"/>
<dbReference type="SUPFAM" id="SSF56524">
    <property type="entry name" value="Oxidoreductase molybdopterin-binding domain"/>
    <property type="match status" value="1"/>
</dbReference>
<sequence length="132" mass="14557">VQKHPGGKFILQAAGGPVDGWWKYWAQHHLSPDVAEALESLRIGRLLDYKGEEDEERLGGGVWEPEQSAPGRKGSRQSGCILSEMPFQTETCCSELAVEFLTPKDKLYVRNHAPVPAVESAAEHLVTFASDQ</sequence>
<dbReference type="AlphaFoldDB" id="A0A812PKH9"/>
<feature type="non-terminal residue" evidence="2">
    <location>
        <position position="132"/>
    </location>
</feature>
<dbReference type="InterPro" id="IPR036374">
    <property type="entry name" value="OxRdtase_Mopterin-bd_sf"/>
</dbReference>
<feature type="region of interest" description="Disordered" evidence="1">
    <location>
        <begin position="52"/>
        <end position="78"/>
    </location>
</feature>
<dbReference type="GO" id="GO:0006790">
    <property type="term" value="P:sulfur compound metabolic process"/>
    <property type="evidence" value="ECO:0007669"/>
    <property type="project" value="TreeGrafter"/>
</dbReference>
<reference evidence="2" key="1">
    <citation type="submission" date="2021-02" db="EMBL/GenBank/DDBJ databases">
        <authorList>
            <person name="Dougan E. K."/>
            <person name="Rhodes N."/>
            <person name="Thang M."/>
            <person name="Chan C."/>
        </authorList>
    </citation>
    <scope>NUCLEOTIDE SEQUENCE</scope>
</reference>
<dbReference type="Proteomes" id="UP000649617">
    <property type="component" value="Unassembled WGS sequence"/>
</dbReference>
<accession>A0A812PKH9</accession>
<dbReference type="GO" id="GO:0005739">
    <property type="term" value="C:mitochondrion"/>
    <property type="evidence" value="ECO:0007669"/>
    <property type="project" value="TreeGrafter"/>
</dbReference>
<gene>
    <name evidence="2" type="primary">shop</name>
    <name evidence="2" type="ORF">SPIL2461_LOCUS8510</name>
</gene>
<dbReference type="PANTHER" id="PTHR19372">
    <property type="entry name" value="SULFITE REDUCTASE"/>
    <property type="match status" value="1"/>
</dbReference>
<dbReference type="InterPro" id="IPR036400">
    <property type="entry name" value="Cyt_B5-like_heme/steroid_sf"/>
</dbReference>
<evidence type="ECO:0000313" key="3">
    <source>
        <dbReference type="Proteomes" id="UP000649617"/>
    </source>
</evidence>
<keyword evidence="3" id="KW-1185">Reference proteome</keyword>
<dbReference type="GO" id="GO:0020037">
    <property type="term" value="F:heme binding"/>
    <property type="evidence" value="ECO:0007669"/>
    <property type="project" value="TreeGrafter"/>
</dbReference>
<organism evidence="2 3">
    <name type="scientific">Symbiodinium pilosum</name>
    <name type="common">Dinoflagellate</name>
    <dbReference type="NCBI Taxonomy" id="2952"/>
    <lineage>
        <taxon>Eukaryota</taxon>
        <taxon>Sar</taxon>
        <taxon>Alveolata</taxon>
        <taxon>Dinophyceae</taxon>
        <taxon>Suessiales</taxon>
        <taxon>Symbiodiniaceae</taxon>
        <taxon>Symbiodinium</taxon>
    </lineage>
</organism>
<evidence type="ECO:0000313" key="2">
    <source>
        <dbReference type="EMBL" id="CAE7357014.1"/>
    </source>
</evidence>
<dbReference type="OrthoDB" id="432198at2759"/>
<protein>
    <submittedName>
        <fullName evidence="2">Shop protein</fullName>
    </submittedName>
</protein>
<dbReference type="SUPFAM" id="SSF55856">
    <property type="entry name" value="Cytochrome b5-like heme/steroid binding domain"/>
    <property type="match status" value="1"/>
</dbReference>
<dbReference type="EMBL" id="CAJNIZ010014010">
    <property type="protein sequence ID" value="CAE7357014.1"/>
    <property type="molecule type" value="Genomic_DNA"/>
</dbReference>
<dbReference type="GO" id="GO:0043546">
    <property type="term" value="F:molybdopterin cofactor binding"/>
    <property type="evidence" value="ECO:0007669"/>
    <property type="project" value="TreeGrafter"/>
</dbReference>
<feature type="non-terminal residue" evidence="2">
    <location>
        <position position="1"/>
    </location>
</feature>
<dbReference type="Gene3D" id="3.90.420.10">
    <property type="entry name" value="Oxidoreductase, molybdopterin-binding domain"/>
    <property type="match status" value="1"/>
</dbReference>
<dbReference type="PANTHER" id="PTHR19372:SF7">
    <property type="entry name" value="SULFITE OXIDASE, MITOCHONDRIAL"/>
    <property type="match status" value="1"/>
</dbReference>
<dbReference type="Gene3D" id="3.10.120.10">
    <property type="entry name" value="Cytochrome b5-like heme/steroid binding domain"/>
    <property type="match status" value="1"/>
</dbReference>
<comment type="caution">
    <text evidence="2">The sequence shown here is derived from an EMBL/GenBank/DDBJ whole genome shotgun (WGS) entry which is preliminary data.</text>
</comment>
<dbReference type="GO" id="GO:0008482">
    <property type="term" value="F:sulfite oxidase activity"/>
    <property type="evidence" value="ECO:0007669"/>
    <property type="project" value="TreeGrafter"/>
</dbReference>
<name>A0A812PKH9_SYMPI</name>
<evidence type="ECO:0000256" key="1">
    <source>
        <dbReference type="SAM" id="MobiDB-lite"/>
    </source>
</evidence>